<gene>
    <name evidence="1" type="ORF">S7S_09335</name>
</gene>
<evidence type="ECO:0000313" key="2">
    <source>
        <dbReference type="Proteomes" id="UP000006764"/>
    </source>
</evidence>
<dbReference type="RefSeq" id="WP_008737798.1">
    <property type="nucleotide sequence ID" value="NZ_CP004387.1"/>
</dbReference>
<name>A0A0B4XJ01_9GAMM</name>
<dbReference type="HOGENOM" id="CLU_2930855_0_0_6"/>
<dbReference type="EMBL" id="CP004387">
    <property type="protein sequence ID" value="AJD48279.1"/>
    <property type="molecule type" value="Genomic_DNA"/>
</dbReference>
<sequence length="60" mass="6414">MNVANRISTLAEQNDVEFEARGNDANDIAALAEALEIELDYAGSDDNALDFLEAELAEAA</sequence>
<protein>
    <submittedName>
        <fullName evidence="1">Uncharacterized protein</fullName>
    </submittedName>
</protein>
<dbReference type="STRING" id="391936.S7S_09335"/>
<evidence type="ECO:0000313" key="1">
    <source>
        <dbReference type="EMBL" id="AJD48279.1"/>
    </source>
</evidence>
<accession>A0A0B4XJ01</accession>
<dbReference type="KEGG" id="apac:S7S_09335"/>
<organism evidence="1 2">
    <name type="scientific">Isoalcanivorax pacificus W11-5</name>
    <dbReference type="NCBI Taxonomy" id="391936"/>
    <lineage>
        <taxon>Bacteria</taxon>
        <taxon>Pseudomonadati</taxon>
        <taxon>Pseudomonadota</taxon>
        <taxon>Gammaproteobacteria</taxon>
        <taxon>Oceanospirillales</taxon>
        <taxon>Alcanivoracaceae</taxon>
        <taxon>Isoalcanivorax</taxon>
    </lineage>
</organism>
<dbReference type="AlphaFoldDB" id="A0A0B4XJ01"/>
<proteinExistence type="predicted"/>
<dbReference type="Proteomes" id="UP000006764">
    <property type="component" value="Chromosome"/>
</dbReference>
<reference evidence="1 2" key="1">
    <citation type="journal article" date="2012" name="J. Bacteriol.">
        <title>Genome sequence of an alkane-degrading bacterium, Alcanivorax pacificus type strain W11-5, isolated from deep sea sediment.</title>
        <authorList>
            <person name="Lai Q."/>
            <person name="Shao Z."/>
        </authorList>
    </citation>
    <scope>NUCLEOTIDE SEQUENCE [LARGE SCALE GENOMIC DNA]</scope>
    <source>
        <strain evidence="1 2">W11-5</strain>
    </source>
</reference>
<keyword evidence="2" id="KW-1185">Reference proteome</keyword>